<evidence type="ECO:0000313" key="1">
    <source>
        <dbReference type="EMBL" id="AJF70296.1"/>
    </source>
</evidence>
<reference evidence="1 2" key="1">
    <citation type="submission" date="2014-12" db="EMBL/GenBank/DDBJ databases">
        <title>Complete genome sequence of Streptomyces vietnamensis strain GIMV4.0001, a genetic manipulable producer of the benzoisochromanequinone antibiotic granaticin.</title>
        <authorList>
            <person name="Deng M.R."/>
            <person name="Guo J."/>
            <person name="Ma L.Y."/>
            <person name="Feng G.D."/>
            <person name="Mo C.Y."/>
            <person name="Zhu H.H."/>
        </authorList>
    </citation>
    <scope>NUCLEOTIDE SEQUENCE [LARGE SCALE GENOMIC DNA]</scope>
    <source>
        <strain evidence="2">GIMV4.0001</strain>
        <plasmid evidence="1 2">pSVL1</plasmid>
    </source>
</reference>
<name>A0A0B5ICQ0_9ACTN</name>
<keyword evidence="1" id="KW-0614">Plasmid</keyword>
<dbReference type="Proteomes" id="UP000031774">
    <property type="component" value="Plasmid pSVL1"/>
</dbReference>
<gene>
    <name evidence="1" type="ORF">SVTN_39380</name>
</gene>
<keyword evidence="2" id="KW-1185">Reference proteome</keyword>
<dbReference type="EMBL" id="CP010408">
    <property type="protein sequence ID" value="AJF70296.1"/>
    <property type="molecule type" value="Genomic_DNA"/>
</dbReference>
<dbReference type="AlphaFoldDB" id="A0A0B5ICQ0"/>
<proteinExistence type="predicted"/>
<protein>
    <submittedName>
        <fullName evidence="1">Uncharacterized protein</fullName>
    </submittedName>
</protein>
<dbReference type="KEGG" id="svt:SVTN_39380"/>
<organism evidence="1 2">
    <name type="scientific">Streptomyces vietnamensis</name>
    <dbReference type="NCBI Taxonomy" id="362257"/>
    <lineage>
        <taxon>Bacteria</taxon>
        <taxon>Bacillati</taxon>
        <taxon>Actinomycetota</taxon>
        <taxon>Actinomycetes</taxon>
        <taxon>Kitasatosporales</taxon>
        <taxon>Streptomycetaceae</taxon>
        <taxon>Streptomyces</taxon>
    </lineage>
</organism>
<accession>A0A0B5ICQ0</accession>
<sequence>MPSDDEQEVAGPLISFGLPDSVLLNYESLADDASKGIRQVLAQTESHRRMLASAQRLLQQGAPDFEQWIQPMVDWTRVRHMAAGFQDIVDRATRFLPENWQDQALNYETVVSVLQQGIPLAWVPPAPIVRDLLQATDTQAMLEAVQAGQELIVESCSSVIELVEDPKLVHQAALLKKCVDMAKAGQVEGVQALAASVVDTLYRALWRAQPELQNTNGKWDGYGNLNSRLPEVDTDDSTILEFRQACVLAPLKAAYTTFNEGPVPQTFNRHATAHAAGRTQYTLVNALVVLMLAVSLLRELQDGYLPHQIHA</sequence>
<geneLocation type="plasmid" evidence="1 2">
    <name>pSVL1</name>
</geneLocation>
<evidence type="ECO:0000313" key="2">
    <source>
        <dbReference type="Proteomes" id="UP000031774"/>
    </source>
</evidence>
<dbReference type="HOGENOM" id="CLU_894065_0_0_11"/>